<proteinExistence type="predicted"/>
<organism evidence="1 2">
    <name type="scientific">Elysia marginata</name>
    <dbReference type="NCBI Taxonomy" id="1093978"/>
    <lineage>
        <taxon>Eukaryota</taxon>
        <taxon>Metazoa</taxon>
        <taxon>Spiralia</taxon>
        <taxon>Lophotrochozoa</taxon>
        <taxon>Mollusca</taxon>
        <taxon>Gastropoda</taxon>
        <taxon>Heterobranchia</taxon>
        <taxon>Euthyneura</taxon>
        <taxon>Panpulmonata</taxon>
        <taxon>Sacoglossa</taxon>
        <taxon>Placobranchoidea</taxon>
        <taxon>Plakobranchidae</taxon>
        <taxon>Elysia</taxon>
    </lineage>
</organism>
<dbReference type="Proteomes" id="UP000762676">
    <property type="component" value="Unassembled WGS sequence"/>
</dbReference>
<dbReference type="AlphaFoldDB" id="A0AAV4FSB6"/>
<evidence type="ECO:0000313" key="2">
    <source>
        <dbReference type="Proteomes" id="UP000762676"/>
    </source>
</evidence>
<reference evidence="1 2" key="1">
    <citation type="journal article" date="2021" name="Elife">
        <title>Chloroplast acquisition without the gene transfer in kleptoplastic sea slugs, Plakobranchus ocellatus.</title>
        <authorList>
            <person name="Maeda T."/>
            <person name="Takahashi S."/>
            <person name="Yoshida T."/>
            <person name="Shimamura S."/>
            <person name="Takaki Y."/>
            <person name="Nagai Y."/>
            <person name="Toyoda A."/>
            <person name="Suzuki Y."/>
            <person name="Arimoto A."/>
            <person name="Ishii H."/>
            <person name="Satoh N."/>
            <person name="Nishiyama T."/>
            <person name="Hasebe M."/>
            <person name="Maruyama T."/>
            <person name="Minagawa J."/>
            <person name="Obokata J."/>
            <person name="Shigenobu S."/>
        </authorList>
    </citation>
    <scope>NUCLEOTIDE SEQUENCE [LARGE SCALE GENOMIC DNA]</scope>
</reference>
<accession>A0AAV4FSB6</accession>
<protein>
    <submittedName>
        <fullName evidence="1">Uncharacterized protein</fullName>
    </submittedName>
</protein>
<dbReference type="EMBL" id="BMAT01011637">
    <property type="protein sequence ID" value="GFR76328.1"/>
    <property type="molecule type" value="Genomic_DNA"/>
</dbReference>
<gene>
    <name evidence="1" type="ORF">ElyMa_005797900</name>
</gene>
<comment type="caution">
    <text evidence="1">The sequence shown here is derived from an EMBL/GenBank/DDBJ whole genome shotgun (WGS) entry which is preliminary data.</text>
</comment>
<evidence type="ECO:0000313" key="1">
    <source>
        <dbReference type="EMBL" id="GFR76328.1"/>
    </source>
</evidence>
<sequence length="93" mass="10423">MKKTKRQASLTKSLRSYTWPHNLTPIPHHFNKNDGDVAARRAVGVSHVEHRGGPINLSQSKSFPPVSAPCVQTTTTHYYSSARLATNEDRQRV</sequence>
<name>A0AAV4FSB6_9GAST</name>
<keyword evidence="2" id="KW-1185">Reference proteome</keyword>